<reference evidence="2 3" key="1">
    <citation type="submission" date="2014-06" db="EMBL/GenBank/DDBJ databases">
        <title>Rhizobium pelagicum/R2-400B4.</title>
        <authorList>
            <person name="Kimes N.E."/>
            <person name="Lopez-Perez M."/>
        </authorList>
    </citation>
    <scope>NUCLEOTIDE SEQUENCE [LARGE SCALE GENOMIC DNA]</scope>
    <source>
        <strain evidence="2 3">R2-400B4</strain>
    </source>
</reference>
<dbReference type="SMART" id="SM00880">
    <property type="entry name" value="CHAD"/>
    <property type="match status" value="1"/>
</dbReference>
<organism evidence="2 3">
    <name type="scientific">Pseudorhizobium pelagicum</name>
    <dbReference type="NCBI Taxonomy" id="1509405"/>
    <lineage>
        <taxon>Bacteria</taxon>
        <taxon>Pseudomonadati</taxon>
        <taxon>Pseudomonadota</taxon>
        <taxon>Alphaproteobacteria</taxon>
        <taxon>Hyphomicrobiales</taxon>
        <taxon>Rhizobiaceae</taxon>
        <taxon>Rhizobium/Agrobacterium group</taxon>
        <taxon>Pseudorhizobium</taxon>
    </lineage>
</organism>
<evidence type="ECO:0000313" key="3">
    <source>
        <dbReference type="Proteomes" id="UP000052167"/>
    </source>
</evidence>
<dbReference type="EMBL" id="JOKJ01000007">
    <property type="protein sequence ID" value="KEQ09541.1"/>
    <property type="molecule type" value="Genomic_DNA"/>
</dbReference>
<dbReference type="PROSITE" id="PS51708">
    <property type="entry name" value="CHAD"/>
    <property type="match status" value="1"/>
</dbReference>
<keyword evidence="3" id="KW-1185">Reference proteome</keyword>
<dbReference type="PANTHER" id="PTHR39339">
    <property type="entry name" value="SLR1444 PROTEIN"/>
    <property type="match status" value="1"/>
</dbReference>
<dbReference type="RefSeq" id="WP_037165752.1">
    <property type="nucleotide sequence ID" value="NZ_CAJXID010000016.1"/>
</dbReference>
<protein>
    <submittedName>
        <fullName evidence="2">Metal-binding protein</fullName>
    </submittedName>
</protein>
<dbReference type="AlphaFoldDB" id="A0A922TBM9"/>
<proteinExistence type="predicted"/>
<dbReference type="OrthoDB" id="9810907at2"/>
<dbReference type="InterPro" id="IPR007899">
    <property type="entry name" value="CHAD_dom"/>
</dbReference>
<name>A0A922TBM9_9HYPH</name>
<sequence length="304" mass="34409">MAFRIRPDRLFTAEFRSVAEHQLRQAIHFLEEQPEGPHEAVHDARKKFKRVRALYRLVQPDAKEFRKRENERIREMARSLSAVRDATALVETVDYLASEAGPPEELAALHFASKALIERRDRIAHEESDLPAKMAAAAQTCREAIDALQDLDLDDGPRRTARRLAKAWRKQLSRAAADLVACEEGGDAEHFHDLRKVGQTYWMHLALLSDLWSSAMRAKQREAKTLVDMLGHEHDLSVLTQVVDENPDLFGDSETLARVIGAIIARQQDLRLKAVAQAKLVFADDADTEAARIALLWKEAASRK</sequence>
<dbReference type="InterPro" id="IPR038186">
    <property type="entry name" value="CHAD_dom_sf"/>
</dbReference>
<accession>A0A922TBM9</accession>
<comment type="caution">
    <text evidence="2">The sequence shown here is derived from an EMBL/GenBank/DDBJ whole genome shotgun (WGS) entry which is preliminary data.</text>
</comment>
<gene>
    <name evidence="2" type="ORF">GV68_24270</name>
</gene>
<evidence type="ECO:0000259" key="1">
    <source>
        <dbReference type="PROSITE" id="PS51708"/>
    </source>
</evidence>
<dbReference type="Gene3D" id="1.40.20.10">
    <property type="entry name" value="CHAD domain"/>
    <property type="match status" value="1"/>
</dbReference>
<dbReference type="PANTHER" id="PTHR39339:SF1">
    <property type="entry name" value="CHAD DOMAIN-CONTAINING PROTEIN"/>
    <property type="match status" value="1"/>
</dbReference>
<evidence type="ECO:0000313" key="2">
    <source>
        <dbReference type="EMBL" id="KEQ09541.1"/>
    </source>
</evidence>
<feature type="domain" description="CHAD" evidence="1">
    <location>
        <begin position="8"/>
        <end position="292"/>
    </location>
</feature>
<dbReference type="Pfam" id="PF05235">
    <property type="entry name" value="CHAD"/>
    <property type="match status" value="1"/>
</dbReference>
<dbReference type="Proteomes" id="UP000052167">
    <property type="component" value="Unassembled WGS sequence"/>
</dbReference>